<evidence type="ECO:0000256" key="2">
    <source>
        <dbReference type="SAM" id="SignalP"/>
    </source>
</evidence>
<keyword evidence="1" id="KW-0472">Membrane</keyword>
<dbReference type="EMBL" id="JAPDFW010000069">
    <property type="protein sequence ID" value="KAJ5074654.1"/>
    <property type="molecule type" value="Genomic_DNA"/>
</dbReference>
<name>A0A9Q0RDF0_ANAIG</name>
<evidence type="ECO:0008006" key="5">
    <source>
        <dbReference type="Google" id="ProtNLM"/>
    </source>
</evidence>
<organism evidence="3 4">
    <name type="scientific">Anaeramoeba ignava</name>
    <name type="common">Anaerobic marine amoeba</name>
    <dbReference type="NCBI Taxonomy" id="1746090"/>
    <lineage>
        <taxon>Eukaryota</taxon>
        <taxon>Metamonada</taxon>
        <taxon>Anaeramoebidae</taxon>
        <taxon>Anaeramoeba</taxon>
    </lineage>
</organism>
<protein>
    <recommendedName>
        <fullName evidence="5">Transmembrane protein</fullName>
    </recommendedName>
</protein>
<evidence type="ECO:0000256" key="1">
    <source>
        <dbReference type="SAM" id="Phobius"/>
    </source>
</evidence>
<reference evidence="3" key="1">
    <citation type="submission" date="2022-10" db="EMBL/GenBank/DDBJ databases">
        <title>Novel sulphate-reducing endosymbionts in the free-living metamonad Anaeramoeba.</title>
        <authorList>
            <person name="Jerlstrom-Hultqvist J."/>
            <person name="Cepicka I."/>
            <person name="Gallot-Lavallee L."/>
            <person name="Salas-Leiva D."/>
            <person name="Curtis B.A."/>
            <person name="Zahonova K."/>
            <person name="Pipaliya S."/>
            <person name="Dacks J."/>
            <person name="Roger A.J."/>
        </authorList>
    </citation>
    <scope>NUCLEOTIDE SEQUENCE</scope>
    <source>
        <strain evidence="3">BMAN</strain>
    </source>
</reference>
<feature type="chain" id="PRO_5040159866" description="Transmembrane protein" evidence="2">
    <location>
        <begin position="18"/>
        <end position="190"/>
    </location>
</feature>
<gene>
    <name evidence="3" type="ORF">M0811_08009</name>
</gene>
<keyword evidence="1" id="KW-1133">Transmembrane helix</keyword>
<feature type="signal peptide" evidence="2">
    <location>
        <begin position="1"/>
        <end position="17"/>
    </location>
</feature>
<dbReference type="AlphaFoldDB" id="A0A9Q0RDF0"/>
<keyword evidence="1" id="KW-0812">Transmembrane</keyword>
<accession>A0A9Q0RDF0</accession>
<feature type="transmembrane region" description="Helical" evidence="1">
    <location>
        <begin position="148"/>
        <end position="171"/>
    </location>
</feature>
<evidence type="ECO:0000313" key="3">
    <source>
        <dbReference type="EMBL" id="KAJ5074654.1"/>
    </source>
</evidence>
<proteinExistence type="predicted"/>
<comment type="caution">
    <text evidence="3">The sequence shown here is derived from an EMBL/GenBank/DDBJ whole genome shotgun (WGS) entry which is preliminary data.</text>
</comment>
<dbReference type="Proteomes" id="UP001149090">
    <property type="component" value="Unassembled WGS sequence"/>
</dbReference>
<evidence type="ECO:0000313" key="4">
    <source>
        <dbReference type="Proteomes" id="UP001149090"/>
    </source>
</evidence>
<keyword evidence="4" id="KW-1185">Reference proteome</keyword>
<keyword evidence="2" id="KW-0732">Signal</keyword>
<sequence>MFYIFFILSFFIISSFTQIIQPNELFVGDNKLEFQTTGNQTYFYFSLTKDGAKLDLNIFAEDCDQDVFFSKGIQFPNLTSQYQLNLRKNTYYSGCKISSTIDKSRTKDNTAQVIQLIYSFNNNQTENQTLSIRVSLTNPSPSDEKVTATLVITILLLSISILVTVMIIIFLSRRRIVHSMQGDFVGSNTN</sequence>